<keyword evidence="1" id="KW-0812">Transmembrane</keyword>
<accession>A0A1G2DUD2</accession>
<evidence type="ECO:0000256" key="1">
    <source>
        <dbReference type="SAM" id="Phobius"/>
    </source>
</evidence>
<gene>
    <name evidence="2" type="ORF">A2494_00365</name>
</gene>
<sequence length="144" mass="16441">MKNLVLGVEVKNTQIVCVLVPHDSGFASGGGGISPIFPINVILFVLKGVFVLCTPWTWRERFFWRFIFPAQEKQRIAHGLAPSGYFYREFPSHMTIRELLEELHLDSDESKEMPLVKIYYSTMIADIPSVGITRIIEQAQVANW</sequence>
<evidence type="ECO:0000313" key="2">
    <source>
        <dbReference type="EMBL" id="OGZ17274.1"/>
    </source>
</evidence>
<proteinExistence type="predicted"/>
<name>A0A1G2DUD2_9BACT</name>
<protein>
    <submittedName>
        <fullName evidence="2">Uncharacterized protein</fullName>
    </submittedName>
</protein>
<dbReference type="EMBL" id="MHLU01000143">
    <property type="protein sequence ID" value="OGZ17274.1"/>
    <property type="molecule type" value="Genomic_DNA"/>
</dbReference>
<organism evidence="2 3">
    <name type="scientific">Candidatus Lloydbacteria bacterium RIFOXYC12_FULL_46_25</name>
    <dbReference type="NCBI Taxonomy" id="1798670"/>
    <lineage>
        <taxon>Bacteria</taxon>
        <taxon>Candidatus Lloydiibacteriota</taxon>
    </lineage>
</organism>
<keyword evidence="1" id="KW-0472">Membrane</keyword>
<comment type="caution">
    <text evidence="2">The sequence shown here is derived from an EMBL/GenBank/DDBJ whole genome shotgun (WGS) entry which is preliminary data.</text>
</comment>
<dbReference type="AlphaFoldDB" id="A0A1G2DUD2"/>
<feature type="transmembrane region" description="Helical" evidence="1">
    <location>
        <begin position="36"/>
        <end position="58"/>
    </location>
</feature>
<keyword evidence="1" id="KW-1133">Transmembrane helix</keyword>
<dbReference type="Proteomes" id="UP000178106">
    <property type="component" value="Unassembled WGS sequence"/>
</dbReference>
<reference evidence="2 3" key="1">
    <citation type="journal article" date="2016" name="Nat. Commun.">
        <title>Thousands of microbial genomes shed light on interconnected biogeochemical processes in an aquifer system.</title>
        <authorList>
            <person name="Anantharaman K."/>
            <person name="Brown C.T."/>
            <person name="Hug L.A."/>
            <person name="Sharon I."/>
            <person name="Castelle C.J."/>
            <person name="Probst A.J."/>
            <person name="Thomas B.C."/>
            <person name="Singh A."/>
            <person name="Wilkins M.J."/>
            <person name="Karaoz U."/>
            <person name="Brodie E.L."/>
            <person name="Williams K.H."/>
            <person name="Hubbard S.S."/>
            <person name="Banfield J.F."/>
        </authorList>
    </citation>
    <scope>NUCLEOTIDE SEQUENCE [LARGE SCALE GENOMIC DNA]</scope>
</reference>
<evidence type="ECO:0000313" key="3">
    <source>
        <dbReference type="Proteomes" id="UP000178106"/>
    </source>
</evidence>